<dbReference type="EMBL" id="VFON01000001">
    <property type="protein sequence ID" value="TQL44247.1"/>
    <property type="molecule type" value="Genomic_DNA"/>
</dbReference>
<dbReference type="InterPro" id="IPR036388">
    <property type="entry name" value="WH-like_DNA-bd_sf"/>
</dbReference>
<dbReference type="SMART" id="SM00347">
    <property type="entry name" value="HTH_MARR"/>
    <property type="match status" value="1"/>
</dbReference>
<organism evidence="2 3">
    <name type="scientific">Leucobacter komagatae</name>
    <dbReference type="NCBI Taxonomy" id="55969"/>
    <lineage>
        <taxon>Bacteria</taxon>
        <taxon>Bacillati</taxon>
        <taxon>Actinomycetota</taxon>
        <taxon>Actinomycetes</taxon>
        <taxon>Micrococcales</taxon>
        <taxon>Microbacteriaceae</taxon>
        <taxon>Leucobacter</taxon>
    </lineage>
</organism>
<comment type="caution">
    <text evidence="2">The sequence shown here is derived from an EMBL/GenBank/DDBJ whole genome shotgun (WGS) entry which is preliminary data.</text>
</comment>
<dbReference type="PRINTS" id="PR00598">
    <property type="entry name" value="HTHMARR"/>
</dbReference>
<name>A0A542Y8A0_9MICO</name>
<reference evidence="2 3" key="1">
    <citation type="submission" date="2019-06" db="EMBL/GenBank/DDBJ databases">
        <title>Sequencing the genomes of 1000 actinobacteria strains.</title>
        <authorList>
            <person name="Klenk H.-P."/>
        </authorList>
    </citation>
    <scope>NUCLEOTIDE SEQUENCE [LARGE SCALE GENOMIC DNA]</scope>
    <source>
        <strain evidence="2 3">DSM 8803</strain>
    </source>
</reference>
<feature type="domain" description="HTH marR-type" evidence="1">
    <location>
        <begin position="23"/>
        <end position="157"/>
    </location>
</feature>
<dbReference type="GO" id="GO:0003700">
    <property type="term" value="F:DNA-binding transcription factor activity"/>
    <property type="evidence" value="ECO:0007669"/>
    <property type="project" value="InterPro"/>
</dbReference>
<dbReference type="Pfam" id="PF01047">
    <property type="entry name" value="MarR"/>
    <property type="match status" value="1"/>
</dbReference>
<proteinExistence type="predicted"/>
<dbReference type="InterPro" id="IPR000835">
    <property type="entry name" value="HTH_MarR-typ"/>
</dbReference>
<dbReference type="Gene3D" id="1.10.10.10">
    <property type="entry name" value="Winged helix-like DNA-binding domain superfamily/Winged helix DNA-binding domain"/>
    <property type="match status" value="1"/>
</dbReference>
<gene>
    <name evidence="2" type="ORF">FB468_2298</name>
</gene>
<dbReference type="Proteomes" id="UP000319094">
    <property type="component" value="Unassembled WGS sequence"/>
</dbReference>
<evidence type="ECO:0000259" key="1">
    <source>
        <dbReference type="PROSITE" id="PS50995"/>
    </source>
</evidence>
<dbReference type="AlphaFoldDB" id="A0A542Y8A0"/>
<keyword evidence="3" id="KW-1185">Reference proteome</keyword>
<dbReference type="SUPFAM" id="SSF46785">
    <property type="entry name" value="Winged helix' DNA-binding domain"/>
    <property type="match status" value="1"/>
</dbReference>
<dbReference type="PROSITE" id="PS50995">
    <property type="entry name" value="HTH_MARR_2"/>
    <property type="match status" value="1"/>
</dbReference>
<evidence type="ECO:0000313" key="3">
    <source>
        <dbReference type="Proteomes" id="UP000319094"/>
    </source>
</evidence>
<dbReference type="PANTHER" id="PTHR39515">
    <property type="entry name" value="CONSERVED PROTEIN"/>
    <property type="match status" value="1"/>
</dbReference>
<sequence>MYAGSVTTPNKQQPLAPPVPLEHSALALDLVRSAARLTRAASRIPGVTYSSIAWRVLADLEREGGARVTELAASQRVTQPAMTTLIHRLEGEGWVTRTPDESDGRAMLVSVTAAGSAALADYRDGAAALIAPTLTAFDEADLNALARAAEIMHRIADVS</sequence>
<dbReference type="InterPro" id="IPR036390">
    <property type="entry name" value="WH_DNA-bd_sf"/>
</dbReference>
<protein>
    <submittedName>
        <fullName evidence="2">MarR family transcriptional regulator</fullName>
    </submittedName>
</protein>
<dbReference type="PANTHER" id="PTHR39515:SF2">
    <property type="entry name" value="HTH-TYPE TRANSCRIPTIONAL REGULATOR RV0880"/>
    <property type="match status" value="1"/>
</dbReference>
<evidence type="ECO:0000313" key="2">
    <source>
        <dbReference type="EMBL" id="TQL44247.1"/>
    </source>
</evidence>
<dbReference type="InterPro" id="IPR052526">
    <property type="entry name" value="HTH-type_Bedaq_tolerance"/>
</dbReference>
<accession>A0A542Y8A0</accession>